<protein>
    <submittedName>
        <fullName evidence="12">Ste3-like pheromone receptor 4</fullName>
    </submittedName>
</protein>
<keyword evidence="7 11" id="KW-0472">Membrane</keyword>
<dbReference type="Pfam" id="PF02076">
    <property type="entry name" value="STE3"/>
    <property type="match status" value="1"/>
</dbReference>
<keyword evidence="9" id="KW-0807">Transducer</keyword>
<evidence type="ECO:0000256" key="6">
    <source>
        <dbReference type="ARBA" id="ARBA00023040"/>
    </source>
</evidence>
<reference evidence="12" key="1">
    <citation type="submission" date="2012-10" db="EMBL/GenBank/DDBJ databases">
        <title>Genome sequencing, a new way to reveal the sex of basidiomyces Volvariella volvacea.</title>
        <authorList>
            <person name="Xie B.G."/>
            <person name="Chen B.Z."/>
        </authorList>
    </citation>
    <scope>NUCLEOTIDE SEQUENCE</scope>
    <source>
        <strain evidence="12">PYd21</strain>
    </source>
</reference>
<feature type="transmembrane region" description="Helical" evidence="11">
    <location>
        <begin position="6"/>
        <end position="23"/>
    </location>
</feature>
<proteinExistence type="inferred from homology"/>
<evidence type="ECO:0000256" key="7">
    <source>
        <dbReference type="ARBA" id="ARBA00023136"/>
    </source>
</evidence>
<accession>L7V0R4</accession>
<keyword evidence="3" id="KW-0589">Pheromone response</keyword>
<gene>
    <name evidence="12" type="primary">ste3.4</name>
</gene>
<name>L7V0R4_9AGAR</name>
<evidence type="ECO:0000256" key="8">
    <source>
        <dbReference type="ARBA" id="ARBA00023170"/>
    </source>
</evidence>
<feature type="region of interest" description="Disordered" evidence="10">
    <location>
        <begin position="422"/>
        <end position="447"/>
    </location>
</feature>
<dbReference type="TCDB" id="9.B.45.2.5">
    <property type="family name" value="the fungal mating-type pheromone receptor (mat-pr) family"/>
</dbReference>
<keyword evidence="6" id="KW-0297">G-protein coupled receptor</keyword>
<feature type="compositionally biased region" description="Polar residues" evidence="10">
    <location>
        <begin position="506"/>
        <end position="522"/>
    </location>
</feature>
<feature type="region of interest" description="Disordered" evidence="10">
    <location>
        <begin position="494"/>
        <end position="601"/>
    </location>
</feature>
<dbReference type="GO" id="GO:0000750">
    <property type="term" value="P:pheromone-dependent signal transduction involved in conjugation with cellular fusion"/>
    <property type="evidence" value="ECO:0007669"/>
    <property type="project" value="TreeGrafter"/>
</dbReference>
<dbReference type="GO" id="GO:0005886">
    <property type="term" value="C:plasma membrane"/>
    <property type="evidence" value="ECO:0007669"/>
    <property type="project" value="TreeGrafter"/>
</dbReference>
<evidence type="ECO:0000256" key="3">
    <source>
        <dbReference type="ARBA" id="ARBA00022507"/>
    </source>
</evidence>
<comment type="similarity">
    <text evidence="2">Belongs to the G-protein coupled receptor 4 family.</text>
</comment>
<evidence type="ECO:0000256" key="9">
    <source>
        <dbReference type="ARBA" id="ARBA00023224"/>
    </source>
</evidence>
<dbReference type="InterPro" id="IPR001499">
    <property type="entry name" value="GPCR_STE3"/>
</dbReference>
<evidence type="ECO:0000256" key="2">
    <source>
        <dbReference type="ARBA" id="ARBA00011085"/>
    </source>
</evidence>
<sequence>MGAVNHAFSVLSFLSFVLVLIPLPWHLEAWNTGTCLYIFWTALGCITYFVNSIIWDGNAINWAPVWCDIVTKFHVGMSMGIPASLLCITRRLYHIACVKTVTTTRKCRRRDIQIDLAIGLGIPILMMPLHYIVQGHRFDIFEDFGCRPHIFNTPPAYPLMMGVPLALCLISSIYSVLCFKEFYKQRLNLQASFGSLTPSRYYRLMAMTGANLLISTPYNLYIIVVNAKFGTISPWISWEDTHFGFSRVDQYPALLWQRNALNFMNLELNRWSLVICAIVFFIFFGFASEAKRHYKQAFFWVSSRVHVSSPPARRNTLASWKIGTTSRSNASDRGLTEDLRFSEALRGLSSPSRSASGIMHKISQSVSRAASPEFDAEKGVHVEKEVLQTLDSVHHGVAKIYHSPYPSSSSSTMRMGHYHPPGLDSMIASPESTPSGSPRSGASSLPTGTRFHEMLRDLKNARDAEILHGVNEDTISHSRGNSISITVPSRVHMNAGDDESFLPPMTASTLSESRESMYSQPSALRHTPSPVPPSPSSRSRALTPAPKASPTLANAPSPRPSERRNRASFPVSVSASTTFLDLTSPPMHQETLSRVTQGGRF</sequence>
<evidence type="ECO:0000256" key="11">
    <source>
        <dbReference type="SAM" id="Phobius"/>
    </source>
</evidence>
<dbReference type="PRINTS" id="PR00901">
    <property type="entry name" value="PHEROMONEBAR"/>
</dbReference>
<keyword evidence="8 12" id="KW-0675">Receptor</keyword>
<evidence type="ECO:0000256" key="5">
    <source>
        <dbReference type="ARBA" id="ARBA00022989"/>
    </source>
</evidence>
<feature type="compositionally biased region" description="Polar residues" evidence="10">
    <location>
        <begin position="430"/>
        <end position="447"/>
    </location>
</feature>
<feature type="transmembrane region" description="Helical" evidence="11">
    <location>
        <begin position="114"/>
        <end position="133"/>
    </location>
</feature>
<feature type="compositionally biased region" description="Polar residues" evidence="10">
    <location>
        <begin position="590"/>
        <end position="601"/>
    </location>
</feature>
<dbReference type="GO" id="GO:0004934">
    <property type="term" value="F:mating-type alpha-factor pheromone receptor activity"/>
    <property type="evidence" value="ECO:0007669"/>
    <property type="project" value="InterPro"/>
</dbReference>
<dbReference type="PRINTS" id="PR00899">
    <property type="entry name" value="GPCRSTE3"/>
</dbReference>
<evidence type="ECO:0000313" key="12">
    <source>
        <dbReference type="EMBL" id="AGC59707.1"/>
    </source>
</evidence>
<dbReference type="CDD" id="cd14966">
    <property type="entry name" value="7tmD_STE3"/>
    <property type="match status" value="1"/>
</dbReference>
<feature type="compositionally biased region" description="Polar residues" evidence="10">
    <location>
        <begin position="571"/>
        <end position="581"/>
    </location>
</feature>
<dbReference type="PANTHER" id="PTHR28097">
    <property type="entry name" value="PHEROMONE A FACTOR RECEPTOR"/>
    <property type="match status" value="1"/>
</dbReference>
<feature type="transmembrane region" description="Helical" evidence="11">
    <location>
        <begin position="35"/>
        <end position="55"/>
    </location>
</feature>
<keyword evidence="4 11" id="KW-0812">Transmembrane</keyword>
<keyword evidence="5 11" id="KW-1133">Transmembrane helix</keyword>
<dbReference type="AlphaFoldDB" id="L7V0R4"/>
<dbReference type="InterPro" id="IPR000481">
    <property type="entry name" value="GPCR_Pheromne_B_alpha_rcpt"/>
</dbReference>
<feature type="transmembrane region" description="Helical" evidence="11">
    <location>
        <begin position="268"/>
        <end position="287"/>
    </location>
</feature>
<organism evidence="12">
    <name type="scientific">Volvariella volvacea</name>
    <dbReference type="NCBI Taxonomy" id="36659"/>
    <lineage>
        <taxon>Eukaryota</taxon>
        <taxon>Fungi</taxon>
        <taxon>Dikarya</taxon>
        <taxon>Basidiomycota</taxon>
        <taxon>Agaricomycotina</taxon>
        <taxon>Agaricomycetes</taxon>
        <taxon>Agaricomycetidae</taxon>
        <taxon>Agaricales</taxon>
        <taxon>Pluteineae</taxon>
        <taxon>Pluteaceae</taxon>
        <taxon>Volvariella</taxon>
    </lineage>
</organism>
<dbReference type="EMBL" id="JX982142">
    <property type="protein sequence ID" value="AGC59707.1"/>
    <property type="molecule type" value="Genomic_DNA"/>
</dbReference>
<comment type="subcellular location">
    <subcellularLocation>
        <location evidence="1">Membrane</location>
        <topology evidence="1">Multi-pass membrane protein</topology>
    </subcellularLocation>
</comment>
<dbReference type="PANTHER" id="PTHR28097:SF1">
    <property type="entry name" value="PHEROMONE A FACTOR RECEPTOR"/>
    <property type="match status" value="1"/>
</dbReference>
<evidence type="ECO:0000256" key="4">
    <source>
        <dbReference type="ARBA" id="ARBA00022692"/>
    </source>
</evidence>
<evidence type="ECO:0000256" key="10">
    <source>
        <dbReference type="SAM" id="MobiDB-lite"/>
    </source>
</evidence>
<evidence type="ECO:0000256" key="1">
    <source>
        <dbReference type="ARBA" id="ARBA00004141"/>
    </source>
</evidence>
<feature type="transmembrane region" description="Helical" evidence="11">
    <location>
        <begin position="161"/>
        <end position="183"/>
    </location>
</feature>